<dbReference type="InterPro" id="IPR036038">
    <property type="entry name" value="Aminotransferase-like"/>
</dbReference>
<dbReference type="InterPro" id="IPR043131">
    <property type="entry name" value="BCAT-like_N"/>
</dbReference>
<reference evidence="1 2" key="1">
    <citation type="submission" date="2019-09" db="EMBL/GenBank/DDBJ databases">
        <title>Draft genome of the ectomycorrhizal ascomycete Sphaerosporella brunnea.</title>
        <authorList>
            <consortium name="DOE Joint Genome Institute"/>
            <person name="Benucci G.M."/>
            <person name="Marozzi G."/>
            <person name="Antonielli L."/>
            <person name="Sanchez S."/>
            <person name="Marco P."/>
            <person name="Wang X."/>
            <person name="Falini L.B."/>
            <person name="Barry K."/>
            <person name="Haridas S."/>
            <person name="Lipzen A."/>
            <person name="Labutti K."/>
            <person name="Grigoriev I.V."/>
            <person name="Murat C."/>
            <person name="Martin F."/>
            <person name="Albertini E."/>
            <person name="Donnini D."/>
            <person name="Bonito G."/>
        </authorList>
    </citation>
    <scope>NUCLEOTIDE SEQUENCE [LARGE SCALE GENOMIC DNA]</scope>
    <source>
        <strain evidence="1 2">Sb_GMNB300</strain>
    </source>
</reference>
<evidence type="ECO:0000313" key="2">
    <source>
        <dbReference type="Proteomes" id="UP000326924"/>
    </source>
</evidence>
<dbReference type="Gene3D" id="3.30.470.10">
    <property type="match status" value="1"/>
</dbReference>
<comment type="caution">
    <text evidence="1">The sequence shown here is derived from an EMBL/GenBank/DDBJ whole genome shotgun (WGS) entry which is preliminary data.</text>
</comment>
<dbReference type="Proteomes" id="UP000326924">
    <property type="component" value="Unassembled WGS sequence"/>
</dbReference>
<dbReference type="SUPFAM" id="SSF56752">
    <property type="entry name" value="D-aminoacid aminotransferase-like PLP-dependent enzymes"/>
    <property type="match status" value="1"/>
</dbReference>
<organism evidence="1 2">
    <name type="scientific">Sphaerosporella brunnea</name>
    <dbReference type="NCBI Taxonomy" id="1250544"/>
    <lineage>
        <taxon>Eukaryota</taxon>
        <taxon>Fungi</taxon>
        <taxon>Dikarya</taxon>
        <taxon>Ascomycota</taxon>
        <taxon>Pezizomycotina</taxon>
        <taxon>Pezizomycetes</taxon>
        <taxon>Pezizales</taxon>
        <taxon>Pyronemataceae</taxon>
        <taxon>Sphaerosporella</taxon>
    </lineage>
</organism>
<proteinExistence type="predicted"/>
<dbReference type="FunCoup" id="A0A5J5ET05">
    <property type="interactions" value="108"/>
</dbReference>
<keyword evidence="1" id="KW-0032">Aminotransferase</keyword>
<dbReference type="InterPro" id="IPR001544">
    <property type="entry name" value="Aminotrans_IV"/>
</dbReference>
<dbReference type="InterPro" id="IPR043132">
    <property type="entry name" value="BCAT-like_C"/>
</dbReference>
<dbReference type="Pfam" id="PF01063">
    <property type="entry name" value="Aminotran_4"/>
    <property type="match status" value="1"/>
</dbReference>
<dbReference type="EMBL" id="VXIS01000123">
    <property type="protein sequence ID" value="KAA8903034.1"/>
    <property type="molecule type" value="Genomic_DNA"/>
</dbReference>
<dbReference type="AlphaFoldDB" id="A0A5J5ET05"/>
<dbReference type="Gene3D" id="3.20.10.10">
    <property type="entry name" value="D-amino Acid Aminotransferase, subunit A, domain 2"/>
    <property type="match status" value="1"/>
</dbReference>
<protein>
    <submittedName>
        <fullName evidence="1">Aminotransferase</fullName>
    </submittedName>
</protein>
<dbReference type="GO" id="GO:0008483">
    <property type="term" value="F:transaminase activity"/>
    <property type="evidence" value="ECO:0007669"/>
    <property type="project" value="UniProtKB-KW"/>
</dbReference>
<gene>
    <name evidence="1" type="ORF">FN846DRAFT_780255</name>
</gene>
<accession>A0A5J5ET05</accession>
<name>A0A5J5ET05_9PEZI</name>
<dbReference type="OrthoDB" id="5288718at2759"/>
<evidence type="ECO:0000313" key="1">
    <source>
        <dbReference type="EMBL" id="KAA8903034.1"/>
    </source>
</evidence>
<keyword evidence="1" id="KW-0808">Transferase</keyword>
<dbReference type="InParanoid" id="A0A5J5ET05"/>
<keyword evidence="2" id="KW-1185">Reference proteome</keyword>
<sequence>MGSTPAPSTDGEFAVFTSLRYDPQLLTCAANTAASSLSAPTPFYLLSHHRDRMLSAAEHFSYPPTTTALLRDLSTFAQRLNQAVDVSGHALIDGQLKPILACEGAFTVEVTPVPAVPIEQLFPNALPSAPASRGPEDWTIVLDEAPTAPSDFTSYKTTARKMYDDARMRAWIQSFKERKEVLLWNEKHEIMEGSLTSVFVLKGGQWVTAAVGSGGQRGTTRRWALENGLAREGAIVTGDVKKGSWVVVSNGVQGIWGGWVA</sequence>